<reference evidence="1 2" key="1">
    <citation type="submission" date="2011-03" db="EMBL/GenBank/DDBJ databases">
        <authorList>
            <person name="Weinstock G."/>
            <person name="Sodergren E."/>
            <person name="Clifton S."/>
            <person name="Fulton L."/>
            <person name="Fulton B."/>
            <person name="Courtney L."/>
            <person name="Fronick C."/>
            <person name="Harrison M."/>
            <person name="Strong C."/>
            <person name="Farmer C."/>
            <person name="Delahaunty K."/>
            <person name="Markovic C."/>
            <person name="Hall O."/>
            <person name="Minx P."/>
            <person name="Tomlinson C."/>
            <person name="Mitreva M."/>
            <person name="Hou S."/>
            <person name="Chen J."/>
            <person name="Wollam A."/>
            <person name="Pepin K.H."/>
            <person name="Johnson M."/>
            <person name="Bhonagiri V."/>
            <person name="Zhang X."/>
            <person name="Suruliraj S."/>
            <person name="Warren W."/>
            <person name="Chinwalla A."/>
            <person name="Mardis E.R."/>
            <person name="Wilson R.K."/>
        </authorList>
    </citation>
    <scope>NUCLEOTIDE SEQUENCE [LARGE SCALE GENOMIC DNA]</scope>
    <source>
        <strain evidence="1 2">YIT 11840</strain>
    </source>
</reference>
<proteinExistence type="predicted"/>
<keyword evidence="2" id="KW-1185">Reference proteome</keyword>
<comment type="caution">
    <text evidence="1">The sequence shown here is derived from an EMBL/GenBank/DDBJ whole genome shotgun (WGS) entry which is preliminary data.</text>
</comment>
<name>G5SV26_9BACT</name>
<organism evidence="1 2">
    <name type="scientific">Paraprevotella clara YIT 11840</name>
    <dbReference type="NCBI Taxonomy" id="762968"/>
    <lineage>
        <taxon>Bacteria</taxon>
        <taxon>Pseudomonadati</taxon>
        <taxon>Bacteroidota</taxon>
        <taxon>Bacteroidia</taxon>
        <taxon>Bacteroidales</taxon>
        <taxon>Prevotellaceae</taxon>
        <taxon>Paraprevotella</taxon>
    </lineage>
</organism>
<dbReference type="EMBL" id="AFFY01000049">
    <property type="protein sequence ID" value="EHG98912.1"/>
    <property type="molecule type" value="Genomic_DNA"/>
</dbReference>
<evidence type="ECO:0000313" key="1">
    <source>
        <dbReference type="EMBL" id="EHG98912.1"/>
    </source>
</evidence>
<gene>
    <name evidence="1" type="ORF">HMPREF9441_03241</name>
</gene>
<dbReference type="HOGENOM" id="CLU_3281502_0_0_10"/>
<sequence length="42" mass="4947">MFIPDVVCSFDCHVCFGYDKFIFYWFISRRIRVSCGTSADIT</sequence>
<feature type="non-terminal residue" evidence="1">
    <location>
        <position position="42"/>
    </location>
</feature>
<dbReference type="AlphaFoldDB" id="G5SV26"/>
<dbReference type="Proteomes" id="UP000003598">
    <property type="component" value="Unassembled WGS sequence"/>
</dbReference>
<evidence type="ECO:0000313" key="2">
    <source>
        <dbReference type="Proteomes" id="UP000003598"/>
    </source>
</evidence>
<accession>G5SV26</accession>
<dbReference type="STRING" id="762968.HMPREF9441_03241"/>
<protein>
    <submittedName>
        <fullName evidence="1">Uncharacterized protein</fullName>
    </submittedName>
</protein>